<evidence type="ECO:0000256" key="2">
    <source>
        <dbReference type="ARBA" id="ARBA00006555"/>
    </source>
</evidence>
<evidence type="ECO:0000259" key="10">
    <source>
        <dbReference type="PROSITE" id="PS52015"/>
    </source>
</evidence>
<dbReference type="InterPro" id="IPR006260">
    <property type="entry name" value="TonB/TolA_C"/>
</dbReference>
<name>A0A6I3T2S6_9BURK</name>
<feature type="domain" description="TonB C-terminal" evidence="10">
    <location>
        <begin position="38"/>
        <end position="128"/>
    </location>
</feature>
<evidence type="ECO:0000256" key="7">
    <source>
        <dbReference type="ARBA" id="ARBA00022927"/>
    </source>
</evidence>
<evidence type="ECO:0000256" key="5">
    <source>
        <dbReference type="ARBA" id="ARBA00022519"/>
    </source>
</evidence>
<proteinExistence type="inferred from homology"/>
<keyword evidence="7" id="KW-0653">Protein transport</keyword>
<organism evidence="11 12">
    <name type="scientific">Pseudoduganella buxea</name>
    <dbReference type="NCBI Taxonomy" id="1949069"/>
    <lineage>
        <taxon>Bacteria</taxon>
        <taxon>Pseudomonadati</taxon>
        <taxon>Pseudomonadota</taxon>
        <taxon>Betaproteobacteria</taxon>
        <taxon>Burkholderiales</taxon>
        <taxon>Oxalobacteraceae</taxon>
        <taxon>Telluria group</taxon>
        <taxon>Pseudoduganella</taxon>
    </lineage>
</organism>
<gene>
    <name evidence="11" type="ORF">GM672_21025</name>
</gene>
<evidence type="ECO:0000313" key="12">
    <source>
        <dbReference type="Proteomes" id="UP000430634"/>
    </source>
</evidence>
<evidence type="ECO:0000256" key="4">
    <source>
        <dbReference type="ARBA" id="ARBA00022475"/>
    </source>
</evidence>
<dbReference type="PROSITE" id="PS52015">
    <property type="entry name" value="TONB_CTD"/>
    <property type="match status" value="1"/>
</dbReference>
<dbReference type="GO" id="GO:0015031">
    <property type="term" value="P:protein transport"/>
    <property type="evidence" value="ECO:0007669"/>
    <property type="project" value="UniProtKB-KW"/>
</dbReference>
<keyword evidence="8" id="KW-1133">Transmembrane helix</keyword>
<dbReference type="GO" id="GO:0005886">
    <property type="term" value="C:plasma membrane"/>
    <property type="evidence" value="ECO:0007669"/>
    <property type="project" value="UniProtKB-SubCell"/>
</dbReference>
<dbReference type="Gene3D" id="3.30.1150.10">
    <property type="match status" value="1"/>
</dbReference>
<comment type="caution">
    <text evidence="11">The sequence shown here is derived from an EMBL/GenBank/DDBJ whole genome shotgun (WGS) entry which is preliminary data.</text>
</comment>
<dbReference type="Pfam" id="PF03544">
    <property type="entry name" value="TonB_C"/>
    <property type="match status" value="1"/>
</dbReference>
<dbReference type="InterPro" id="IPR037682">
    <property type="entry name" value="TonB_C"/>
</dbReference>
<evidence type="ECO:0000313" key="11">
    <source>
        <dbReference type="EMBL" id="MTV55215.1"/>
    </source>
</evidence>
<keyword evidence="9" id="KW-0472">Membrane</keyword>
<reference evidence="11 12" key="1">
    <citation type="submission" date="2019-11" db="EMBL/GenBank/DDBJ databases">
        <title>Type strains purchased from KCTC, JCM and DSMZ.</title>
        <authorList>
            <person name="Lu H."/>
        </authorList>
    </citation>
    <scope>NUCLEOTIDE SEQUENCE [LARGE SCALE GENOMIC DNA]</scope>
    <source>
        <strain evidence="11 12">KCTC 52429</strain>
    </source>
</reference>
<dbReference type="SUPFAM" id="SSF74653">
    <property type="entry name" value="TolA/TonB C-terminal domain"/>
    <property type="match status" value="1"/>
</dbReference>
<dbReference type="InterPro" id="IPR051045">
    <property type="entry name" value="TonB-dependent_transducer"/>
</dbReference>
<evidence type="ECO:0000256" key="3">
    <source>
        <dbReference type="ARBA" id="ARBA00022448"/>
    </source>
</evidence>
<evidence type="ECO:0000256" key="1">
    <source>
        <dbReference type="ARBA" id="ARBA00004383"/>
    </source>
</evidence>
<keyword evidence="3" id="KW-0813">Transport</keyword>
<dbReference type="GO" id="GO:0055085">
    <property type="term" value="P:transmembrane transport"/>
    <property type="evidence" value="ECO:0007669"/>
    <property type="project" value="InterPro"/>
</dbReference>
<protein>
    <submittedName>
        <fullName evidence="11">TonB family protein</fullName>
    </submittedName>
</protein>
<accession>A0A6I3T2S6</accession>
<sequence>MAPVFRAALDAIDANAAAKAGVLKGLPPLARPTPGTKPLRATVDLATCDKPVWPRASLRYEETGTITLAYFITADGRIAYADVGTSSGHADLDHAALLGLAECRFTPANVDGKPVDAWLQLQYVWTLE</sequence>
<evidence type="ECO:0000256" key="8">
    <source>
        <dbReference type="ARBA" id="ARBA00022989"/>
    </source>
</evidence>
<dbReference type="PANTHER" id="PTHR33446:SF2">
    <property type="entry name" value="PROTEIN TONB"/>
    <property type="match status" value="1"/>
</dbReference>
<evidence type="ECO:0000256" key="9">
    <source>
        <dbReference type="ARBA" id="ARBA00023136"/>
    </source>
</evidence>
<keyword evidence="6" id="KW-0812">Transmembrane</keyword>
<dbReference type="EMBL" id="WNKZ01000075">
    <property type="protein sequence ID" value="MTV55215.1"/>
    <property type="molecule type" value="Genomic_DNA"/>
</dbReference>
<evidence type="ECO:0000256" key="6">
    <source>
        <dbReference type="ARBA" id="ARBA00022692"/>
    </source>
</evidence>
<dbReference type="OrthoDB" id="8724624at2"/>
<dbReference type="PANTHER" id="PTHR33446">
    <property type="entry name" value="PROTEIN TONB-RELATED"/>
    <property type="match status" value="1"/>
</dbReference>
<keyword evidence="5" id="KW-0997">Cell inner membrane</keyword>
<dbReference type="AlphaFoldDB" id="A0A6I3T2S6"/>
<keyword evidence="4" id="KW-1003">Cell membrane</keyword>
<comment type="subcellular location">
    <subcellularLocation>
        <location evidence="1">Cell inner membrane</location>
        <topology evidence="1">Single-pass membrane protein</topology>
        <orientation evidence="1">Periplasmic side</orientation>
    </subcellularLocation>
</comment>
<comment type="similarity">
    <text evidence="2">Belongs to the TonB family.</text>
</comment>
<dbReference type="Proteomes" id="UP000430634">
    <property type="component" value="Unassembled WGS sequence"/>
</dbReference>
<dbReference type="NCBIfam" id="TIGR01352">
    <property type="entry name" value="tonB_Cterm"/>
    <property type="match status" value="1"/>
</dbReference>